<feature type="region of interest" description="Disordered" evidence="1">
    <location>
        <begin position="1"/>
        <end position="60"/>
    </location>
</feature>
<comment type="caution">
    <text evidence="2">The sequence shown here is derived from an EMBL/GenBank/DDBJ whole genome shotgun (WGS) entry which is preliminary data.</text>
</comment>
<evidence type="ECO:0000313" key="3">
    <source>
        <dbReference type="Proteomes" id="UP000823941"/>
    </source>
</evidence>
<evidence type="ECO:0000313" key="2">
    <source>
        <dbReference type="EMBL" id="KAG7304410.1"/>
    </source>
</evidence>
<reference evidence="2 3" key="1">
    <citation type="submission" date="2021-06" db="EMBL/GenBank/DDBJ databases">
        <title>A haploid diamondback moth (Plutella xylostella L.) genome assembly resolves 31 chromosomes and identifies a diamide resistance mutation.</title>
        <authorList>
            <person name="Ward C.M."/>
            <person name="Perry K.D."/>
            <person name="Baker G."/>
            <person name="Powis K."/>
            <person name="Heckel D.G."/>
            <person name="Baxter S.W."/>
        </authorList>
    </citation>
    <scope>NUCLEOTIDE SEQUENCE [LARGE SCALE GENOMIC DNA]</scope>
    <source>
        <strain evidence="2 3">LV</strain>
        <tissue evidence="2">Single pupa</tissue>
    </source>
</reference>
<organism evidence="2 3">
    <name type="scientific">Plutella xylostella</name>
    <name type="common">Diamondback moth</name>
    <name type="synonym">Plutella maculipennis</name>
    <dbReference type="NCBI Taxonomy" id="51655"/>
    <lineage>
        <taxon>Eukaryota</taxon>
        <taxon>Metazoa</taxon>
        <taxon>Ecdysozoa</taxon>
        <taxon>Arthropoda</taxon>
        <taxon>Hexapoda</taxon>
        <taxon>Insecta</taxon>
        <taxon>Pterygota</taxon>
        <taxon>Neoptera</taxon>
        <taxon>Endopterygota</taxon>
        <taxon>Lepidoptera</taxon>
        <taxon>Glossata</taxon>
        <taxon>Ditrysia</taxon>
        <taxon>Yponomeutoidea</taxon>
        <taxon>Plutellidae</taxon>
        <taxon>Plutella</taxon>
    </lineage>
</organism>
<keyword evidence="3" id="KW-1185">Reference proteome</keyword>
<dbReference type="Proteomes" id="UP000823941">
    <property type="component" value="Chromosome 15"/>
</dbReference>
<protein>
    <submittedName>
        <fullName evidence="2">Uncharacterized protein</fullName>
    </submittedName>
</protein>
<proteinExistence type="predicted"/>
<name>A0ABQ7QI10_PLUXY</name>
<accession>A0ABQ7QI10</accession>
<sequence length="60" mass="6112">MNQGASTCAGADESSLATPAQPRDERTGPTAAPVIGRSSSSAGTVTPPPPRPPHYKHIQC</sequence>
<dbReference type="EMBL" id="JAHIBW010000015">
    <property type="protein sequence ID" value="KAG7304410.1"/>
    <property type="molecule type" value="Genomic_DNA"/>
</dbReference>
<gene>
    <name evidence="2" type="ORF">JYU34_011351</name>
</gene>
<evidence type="ECO:0000256" key="1">
    <source>
        <dbReference type="SAM" id="MobiDB-lite"/>
    </source>
</evidence>